<dbReference type="InterPro" id="IPR001179">
    <property type="entry name" value="PPIase_FKBP_dom"/>
</dbReference>
<keyword evidence="7 9" id="KW-0413">Isomerase</keyword>
<dbReference type="Pfam" id="PF00254">
    <property type="entry name" value="FKBP_C"/>
    <property type="match status" value="1"/>
</dbReference>
<feature type="domain" description="PPIase FKBP-type" evidence="11">
    <location>
        <begin position="5"/>
        <end position="90"/>
    </location>
</feature>
<evidence type="ECO:0000313" key="13">
    <source>
        <dbReference type="Proteomes" id="UP000233350"/>
    </source>
</evidence>
<name>A0A2N3PL39_9HELI</name>
<dbReference type="InterPro" id="IPR046357">
    <property type="entry name" value="PPIase_dom_sf"/>
</dbReference>
<protein>
    <recommendedName>
        <fullName evidence="10">Peptidyl-prolyl cis-trans isomerase</fullName>
        <ecNumber evidence="10">5.2.1.8</ecNumber>
    </recommendedName>
</protein>
<evidence type="ECO:0000256" key="4">
    <source>
        <dbReference type="ARBA" id="ARBA00022490"/>
    </source>
</evidence>
<dbReference type="InterPro" id="IPR048261">
    <property type="entry name" value="SlpA/SlyD-like_ins_sf"/>
</dbReference>
<comment type="catalytic activity">
    <reaction evidence="1 9 10">
        <text>[protein]-peptidylproline (omega=180) = [protein]-peptidylproline (omega=0)</text>
        <dbReference type="Rhea" id="RHEA:16237"/>
        <dbReference type="Rhea" id="RHEA-COMP:10747"/>
        <dbReference type="Rhea" id="RHEA-COMP:10748"/>
        <dbReference type="ChEBI" id="CHEBI:83833"/>
        <dbReference type="ChEBI" id="CHEBI:83834"/>
        <dbReference type="EC" id="5.2.1.8"/>
    </reaction>
</comment>
<dbReference type="Gene3D" id="3.10.50.40">
    <property type="match status" value="1"/>
</dbReference>
<evidence type="ECO:0000259" key="11">
    <source>
        <dbReference type="PROSITE" id="PS50059"/>
    </source>
</evidence>
<dbReference type="STRING" id="556267.HWAG_01425"/>
<gene>
    <name evidence="12" type="ORF">BCM31_04155</name>
</gene>
<evidence type="ECO:0000256" key="2">
    <source>
        <dbReference type="ARBA" id="ARBA00004496"/>
    </source>
</evidence>
<dbReference type="GeneID" id="97289843"/>
<evidence type="ECO:0000256" key="1">
    <source>
        <dbReference type="ARBA" id="ARBA00000971"/>
    </source>
</evidence>
<evidence type="ECO:0000256" key="6">
    <source>
        <dbReference type="ARBA" id="ARBA00023186"/>
    </source>
</evidence>
<evidence type="ECO:0000256" key="8">
    <source>
        <dbReference type="ARBA" id="ARBA00037071"/>
    </source>
</evidence>
<evidence type="ECO:0000256" key="9">
    <source>
        <dbReference type="PROSITE-ProRule" id="PRU00277"/>
    </source>
</evidence>
<evidence type="ECO:0000256" key="10">
    <source>
        <dbReference type="RuleBase" id="RU003915"/>
    </source>
</evidence>
<dbReference type="Gene3D" id="2.40.10.330">
    <property type="match status" value="1"/>
</dbReference>
<dbReference type="PANTHER" id="PTHR47861:SF3">
    <property type="entry name" value="FKBP-TYPE PEPTIDYL-PROLYL CIS-TRANS ISOMERASE SLYD"/>
    <property type="match status" value="1"/>
</dbReference>
<dbReference type="EC" id="5.2.1.8" evidence="10"/>
<comment type="function">
    <text evidence="8">Also involved in hydrogenase metallocenter assembly, probably by participating in the nickel insertion step. This function in hydrogenase biosynthesis requires chaperone activity and the presence of the metal-binding domain, but not PPIase activity.</text>
</comment>
<evidence type="ECO:0000313" key="12">
    <source>
        <dbReference type="EMBL" id="PKT82408.1"/>
    </source>
</evidence>
<comment type="caution">
    <text evidence="12">The sequence shown here is derived from an EMBL/GenBank/DDBJ whole genome shotgun (WGS) entry which is preliminary data.</text>
</comment>
<proteinExistence type="inferred from homology"/>
<dbReference type="SUPFAM" id="SSF54534">
    <property type="entry name" value="FKBP-like"/>
    <property type="match status" value="1"/>
</dbReference>
<dbReference type="GO" id="GO:0042026">
    <property type="term" value="P:protein refolding"/>
    <property type="evidence" value="ECO:0007669"/>
    <property type="project" value="UniProtKB-ARBA"/>
</dbReference>
<keyword evidence="4" id="KW-0963">Cytoplasm</keyword>
<dbReference type="GO" id="GO:0003755">
    <property type="term" value="F:peptidyl-prolyl cis-trans isomerase activity"/>
    <property type="evidence" value="ECO:0007669"/>
    <property type="project" value="UniProtKB-UniRule"/>
</dbReference>
<dbReference type="PANTHER" id="PTHR47861">
    <property type="entry name" value="FKBP-TYPE PEPTIDYL-PROLYL CIS-TRANS ISOMERASE SLYD"/>
    <property type="match status" value="1"/>
</dbReference>
<keyword evidence="13" id="KW-1185">Reference proteome</keyword>
<reference evidence="12 13" key="1">
    <citation type="submission" date="2016-07" db="EMBL/GenBank/DDBJ databases">
        <title>Detection of Helicobacter winghamensis from caecal content of red fox (Vulpes vulpes).</title>
        <authorList>
            <person name="Zanoni R.G."/>
            <person name="Florio D."/>
            <person name="Caffara M."/>
            <person name="Renzi M."/>
            <person name="Parisi A."/>
            <person name="Pasquali F."/>
            <person name="Manfreda G."/>
        </authorList>
    </citation>
    <scope>NUCLEOTIDE SEQUENCE [LARGE SCALE GENOMIC DNA]</scope>
    <source>
        <strain evidence="12 13">295_13</strain>
    </source>
</reference>
<dbReference type="OrthoDB" id="9808891at2"/>
<dbReference type="PROSITE" id="PS50059">
    <property type="entry name" value="FKBP_PPIASE"/>
    <property type="match status" value="1"/>
</dbReference>
<keyword evidence="6" id="KW-0143">Chaperone</keyword>
<dbReference type="AlphaFoldDB" id="A0A2N3PL39"/>
<accession>A0A2N3PL39</accession>
<dbReference type="EMBL" id="MBPK01000004">
    <property type="protein sequence ID" value="PKT82408.1"/>
    <property type="molecule type" value="Genomic_DNA"/>
</dbReference>
<dbReference type="Proteomes" id="UP000233350">
    <property type="component" value="Unassembled WGS sequence"/>
</dbReference>
<evidence type="ECO:0000256" key="3">
    <source>
        <dbReference type="ARBA" id="ARBA00006577"/>
    </source>
</evidence>
<comment type="subcellular location">
    <subcellularLocation>
        <location evidence="2">Cytoplasm</location>
    </subcellularLocation>
</comment>
<comment type="similarity">
    <text evidence="3 10">Belongs to the FKBP-type PPIase family.</text>
</comment>
<sequence>MIDKNQVVSIEYSVKEEGANDVLDSNIGGKPLEFIMGAGEIIKGLEEAVAEMKVGDKKEVIIAPINAYGEYQSDYVQEVPRDQFVGIDLQQGMTLFGQGENGETVQVIVKDFNDEMVIVDYNHPLAGKTLNFSVTILATREATEKELSCGLHYQEHNHGGGCCGGGCGCH</sequence>
<keyword evidence="5 9" id="KW-0697">Rotamase</keyword>
<evidence type="ECO:0000256" key="5">
    <source>
        <dbReference type="ARBA" id="ARBA00023110"/>
    </source>
</evidence>
<dbReference type="GO" id="GO:0005737">
    <property type="term" value="C:cytoplasm"/>
    <property type="evidence" value="ECO:0007669"/>
    <property type="project" value="UniProtKB-SubCell"/>
</dbReference>
<organism evidence="12 13">
    <name type="scientific">Helicobacter winghamensis</name>
    <dbReference type="NCBI Taxonomy" id="157268"/>
    <lineage>
        <taxon>Bacteria</taxon>
        <taxon>Pseudomonadati</taxon>
        <taxon>Campylobacterota</taxon>
        <taxon>Epsilonproteobacteria</taxon>
        <taxon>Campylobacterales</taxon>
        <taxon>Helicobacteraceae</taxon>
        <taxon>Helicobacter</taxon>
    </lineage>
</organism>
<dbReference type="RefSeq" id="WP_006803122.1">
    <property type="nucleotide sequence ID" value="NZ_CABKOI010000018.1"/>
</dbReference>
<evidence type="ECO:0000256" key="7">
    <source>
        <dbReference type="ARBA" id="ARBA00023235"/>
    </source>
</evidence>